<feature type="non-terminal residue" evidence="2">
    <location>
        <position position="1"/>
    </location>
</feature>
<dbReference type="AlphaFoldDB" id="A0A6C9EHT3"/>
<gene>
    <name evidence="2" type="ORF">GKG27_26455</name>
</gene>
<sequence length="62" mass="6611">GNKALMNLGYPALFPAEICDVNPAILAALSPNADENHAFFSGSGSSYVMGKAEETDDDDWDF</sequence>
<feature type="region of interest" description="Disordered" evidence="1">
    <location>
        <begin position="43"/>
        <end position="62"/>
    </location>
</feature>
<evidence type="ECO:0000256" key="1">
    <source>
        <dbReference type="SAM" id="MobiDB-lite"/>
    </source>
</evidence>
<dbReference type="GO" id="GO:0004748">
    <property type="term" value="F:ribonucleoside-diphosphate reductase activity, thioredoxin disulfide as acceptor"/>
    <property type="evidence" value="ECO:0007669"/>
    <property type="project" value="UniProtKB-EC"/>
</dbReference>
<evidence type="ECO:0000313" key="2">
    <source>
        <dbReference type="EMBL" id="MSD82497.1"/>
    </source>
</evidence>
<dbReference type="SUPFAM" id="SSF47240">
    <property type="entry name" value="Ferritin-like"/>
    <property type="match status" value="1"/>
</dbReference>
<name>A0A6C9EHT3_ECOLX</name>
<keyword evidence="2" id="KW-0560">Oxidoreductase</keyword>
<reference evidence="2" key="1">
    <citation type="journal article" date="2019" name="Nat. Med.">
        <title>A library of human gut bacterial isolates paired with longitudinal multiomics data enables mechanistic microbiome research.</title>
        <authorList>
            <person name="Poyet M."/>
            <person name="Groussin M."/>
            <person name="Gibbons S.M."/>
            <person name="Avila-Pacheco J."/>
            <person name="Jiang X."/>
            <person name="Kearney S.M."/>
            <person name="Perrotta A.R."/>
            <person name="Berdy B."/>
            <person name="Zhao S."/>
            <person name="Lieberman T.D."/>
            <person name="Swanson P.K."/>
            <person name="Smith M."/>
            <person name="Roesemann S."/>
            <person name="Alexander J.E."/>
            <person name="Rich S.A."/>
            <person name="Livny J."/>
            <person name="Vlamakis H."/>
            <person name="Clish C."/>
            <person name="Bullock K."/>
            <person name="Deik A."/>
            <person name="Scott J."/>
            <person name="Pierce K.A."/>
            <person name="Xavier R.J."/>
            <person name="Alm E.J."/>
        </authorList>
    </citation>
    <scope>NUCLEOTIDE SEQUENCE</scope>
    <source>
        <strain evidence="2">BIOML-A260</strain>
    </source>
</reference>
<protein>
    <submittedName>
        <fullName evidence="2">Ribonucleotide-diphosphate reductase subunit beta</fullName>
        <ecNumber evidence="2">1.17.4.1</ecNumber>
    </submittedName>
</protein>
<accession>A0A6C9EHT3</accession>
<comment type="caution">
    <text evidence="2">The sequence shown here is derived from an EMBL/GenBank/DDBJ whole genome shotgun (WGS) entry which is preliminary data.</text>
</comment>
<proteinExistence type="predicted"/>
<dbReference type="EMBL" id="WKYP01000246">
    <property type="protein sequence ID" value="MSD82497.1"/>
    <property type="molecule type" value="Genomic_DNA"/>
</dbReference>
<organism evidence="2">
    <name type="scientific">Escherichia coli</name>
    <dbReference type="NCBI Taxonomy" id="562"/>
    <lineage>
        <taxon>Bacteria</taxon>
        <taxon>Pseudomonadati</taxon>
        <taxon>Pseudomonadota</taxon>
        <taxon>Gammaproteobacteria</taxon>
        <taxon>Enterobacterales</taxon>
        <taxon>Enterobacteriaceae</taxon>
        <taxon>Escherichia</taxon>
    </lineage>
</organism>
<dbReference type="EC" id="1.17.4.1" evidence="2"/>
<dbReference type="InterPro" id="IPR009078">
    <property type="entry name" value="Ferritin-like_SF"/>
</dbReference>